<dbReference type="Proteomes" id="UP000298781">
    <property type="component" value="Chromosome"/>
</dbReference>
<evidence type="ECO:0000256" key="1">
    <source>
        <dbReference type="ARBA" id="ARBA00006484"/>
    </source>
</evidence>
<dbReference type="GO" id="GO:0016491">
    <property type="term" value="F:oxidoreductase activity"/>
    <property type="evidence" value="ECO:0007669"/>
    <property type="project" value="UniProtKB-KW"/>
</dbReference>
<dbReference type="AlphaFoldDB" id="A0A4D7B5A9"/>
<dbReference type="FunFam" id="3.40.50.720:FF:000173">
    <property type="entry name" value="3-oxoacyl-[acyl-carrier protein] reductase"/>
    <property type="match status" value="1"/>
</dbReference>
<keyword evidence="5" id="KW-1185">Reference proteome</keyword>
<protein>
    <submittedName>
        <fullName evidence="4">SDR family oxidoreductase</fullName>
    </submittedName>
</protein>
<dbReference type="InterPro" id="IPR036291">
    <property type="entry name" value="NAD(P)-bd_dom_sf"/>
</dbReference>
<gene>
    <name evidence="4" type="ORF">E8M01_12015</name>
</gene>
<dbReference type="PANTHER" id="PTHR24321">
    <property type="entry name" value="DEHYDROGENASES, SHORT CHAIN"/>
    <property type="match status" value="1"/>
</dbReference>
<dbReference type="PRINTS" id="PR00080">
    <property type="entry name" value="SDRFAMILY"/>
</dbReference>
<dbReference type="SUPFAM" id="SSF51735">
    <property type="entry name" value="NAD(P)-binding Rossmann-fold domains"/>
    <property type="match status" value="1"/>
</dbReference>
<dbReference type="Gene3D" id="3.40.50.720">
    <property type="entry name" value="NAD(P)-binding Rossmann-like Domain"/>
    <property type="match status" value="1"/>
</dbReference>
<dbReference type="InterPro" id="IPR020904">
    <property type="entry name" value="Sc_DH/Rdtase_CS"/>
</dbReference>
<organism evidence="4 5">
    <name type="scientific">Phreatobacter stygius</name>
    <dbReference type="NCBI Taxonomy" id="1940610"/>
    <lineage>
        <taxon>Bacteria</taxon>
        <taxon>Pseudomonadati</taxon>
        <taxon>Pseudomonadota</taxon>
        <taxon>Alphaproteobacteria</taxon>
        <taxon>Hyphomicrobiales</taxon>
        <taxon>Phreatobacteraceae</taxon>
        <taxon>Phreatobacter</taxon>
    </lineage>
</organism>
<dbReference type="PRINTS" id="PR00081">
    <property type="entry name" value="GDHRDH"/>
</dbReference>
<dbReference type="KEGG" id="pstg:E8M01_12015"/>
<dbReference type="OrthoDB" id="9803333at2"/>
<comment type="similarity">
    <text evidence="1 3">Belongs to the short-chain dehydrogenases/reductases (SDR) family.</text>
</comment>
<proteinExistence type="inferred from homology"/>
<dbReference type="EMBL" id="CP039690">
    <property type="protein sequence ID" value="QCI64886.1"/>
    <property type="molecule type" value="Genomic_DNA"/>
</dbReference>
<reference evidence="4 5" key="1">
    <citation type="submission" date="2019-04" db="EMBL/GenBank/DDBJ databases">
        <title>Phreatobacter aquaticus sp. nov.</title>
        <authorList>
            <person name="Choi A."/>
        </authorList>
    </citation>
    <scope>NUCLEOTIDE SEQUENCE [LARGE SCALE GENOMIC DNA]</scope>
    <source>
        <strain evidence="4 5">KCTC 52518</strain>
    </source>
</reference>
<sequence>MNRIDLAGRTAVITGGARGIGYAAAARMLASGAAVALWDVDQARLTEAAEALSAEADVPAGRVSVHVVELTDDDAVKVATEATVARHGGIDILVNNAGITGGNGKLWELAPEVWRRVVDVNLVGPYLTCRAIVPVMLAKGYGRIVNIASIAGKDGNPNASHYSASKAGLIGLTKSLGKELATSNILVNCITPAAAKTEIFDQMKQEHIDFMLSKIPMSRFLQVDEAAAMIAWLSSEDCAFSTGAVFDISGGRAVY</sequence>
<dbReference type="RefSeq" id="WP_136960337.1">
    <property type="nucleotide sequence ID" value="NZ_CP039690.1"/>
</dbReference>
<accession>A0A4D7B5A9</accession>
<keyword evidence="2" id="KW-0560">Oxidoreductase</keyword>
<dbReference type="PROSITE" id="PS00061">
    <property type="entry name" value="ADH_SHORT"/>
    <property type="match status" value="1"/>
</dbReference>
<dbReference type="InterPro" id="IPR002347">
    <property type="entry name" value="SDR_fam"/>
</dbReference>
<dbReference type="Pfam" id="PF00106">
    <property type="entry name" value="adh_short"/>
    <property type="match status" value="1"/>
</dbReference>
<evidence type="ECO:0000313" key="4">
    <source>
        <dbReference type="EMBL" id="QCI64886.1"/>
    </source>
</evidence>
<evidence type="ECO:0000256" key="3">
    <source>
        <dbReference type="RuleBase" id="RU000363"/>
    </source>
</evidence>
<evidence type="ECO:0000313" key="5">
    <source>
        <dbReference type="Proteomes" id="UP000298781"/>
    </source>
</evidence>
<dbReference type="PANTHER" id="PTHR24321:SF15">
    <property type="entry name" value="OXIDOREDUCTASE UCPA"/>
    <property type="match status" value="1"/>
</dbReference>
<evidence type="ECO:0000256" key="2">
    <source>
        <dbReference type="ARBA" id="ARBA00023002"/>
    </source>
</evidence>
<name>A0A4D7B5A9_9HYPH</name>